<gene>
    <name evidence="1" type="ORF">F5148DRAFT_1147246</name>
</gene>
<name>A0ACC0UGL3_9AGAM</name>
<evidence type="ECO:0000313" key="2">
    <source>
        <dbReference type="Proteomes" id="UP001207468"/>
    </source>
</evidence>
<organism evidence="1 2">
    <name type="scientific">Russula earlei</name>
    <dbReference type="NCBI Taxonomy" id="71964"/>
    <lineage>
        <taxon>Eukaryota</taxon>
        <taxon>Fungi</taxon>
        <taxon>Dikarya</taxon>
        <taxon>Basidiomycota</taxon>
        <taxon>Agaricomycotina</taxon>
        <taxon>Agaricomycetes</taxon>
        <taxon>Russulales</taxon>
        <taxon>Russulaceae</taxon>
        <taxon>Russula</taxon>
    </lineage>
</organism>
<accession>A0ACC0UGL3</accession>
<sequence length="203" mass="23005">MAKSGAMFGLCFATGGSKGRKGLAARDLCSWRLARSGREEERLWGHLFLLQTPPQCMNLTNEFLLPFADMCELDLTHQSQRKLSSAGIDRVMILSWRTYPCDPKGRQLHNSTYEITHDSATVTGHGARGWFMKSTRAHVESREASCAADKRSFRLNFSRPRIVLVKCHSLQLEALCTRSGLATWPRFGAGRVDVTLWEWRELM</sequence>
<keyword evidence="2" id="KW-1185">Reference proteome</keyword>
<protein>
    <submittedName>
        <fullName evidence="1">Uncharacterized protein</fullName>
    </submittedName>
</protein>
<evidence type="ECO:0000313" key="1">
    <source>
        <dbReference type="EMBL" id="KAI9510858.1"/>
    </source>
</evidence>
<comment type="caution">
    <text evidence="1">The sequence shown here is derived from an EMBL/GenBank/DDBJ whole genome shotgun (WGS) entry which is preliminary data.</text>
</comment>
<dbReference type="EMBL" id="JAGFNK010000032">
    <property type="protein sequence ID" value="KAI9510858.1"/>
    <property type="molecule type" value="Genomic_DNA"/>
</dbReference>
<reference evidence="1" key="1">
    <citation type="submission" date="2021-03" db="EMBL/GenBank/DDBJ databases">
        <title>Evolutionary priming and transition to the ectomycorrhizal habit in an iconic lineage of mushroom-forming fungi: is preadaptation a requirement?</title>
        <authorList>
            <consortium name="DOE Joint Genome Institute"/>
            <person name="Looney B.P."/>
            <person name="Miyauchi S."/>
            <person name="Morin E."/>
            <person name="Drula E."/>
            <person name="Courty P.E."/>
            <person name="Chicoki N."/>
            <person name="Fauchery L."/>
            <person name="Kohler A."/>
            <person name="Kuo A."/>
            <person name="LaButti K."/>
            <person name="Pangilinan J."/>
            <person name="Lipzen A."/>
            <person name="Riley R."/>
            <person name="Andreopoulos W."/>
            <person name="He G."/>
            <person name="Johnson J."/>
            <person name="Barry K.W."/>
            <person name="Grigoriev I.V."/>
            <person name="Nagy L."/>
            <person name="Hibbett D."/>
            <person name="Henrissat B."/>
            <person name="Matheny P.B."/>
            <person name="Labbe J."/>
            <person name="Martin A.F."/>
        </authorList>
    </citation>
    <scope>NUCLEOTIDE SEQUENCE</scope>
    <source>
        <strain evidence="1">BPL698</strain>
    </source>
</reference>
<dbReference type="Proteomes" id="UP001207468">
    <property type="component" value="Unassembled WGS sequence"/>
</dbReference>
<proteinExistence type="predicted"/>